<dbReference type="PANTHER" id="PTHR42858:SF1">
    <property type="entry name" value="LD15494P"/>
    <property type="match status" value="1"/>
</dbReference>
<dbReference type="EMBL" id="RCHS01001461">
    <property type="protein sequence ID" value="RMX53374.1"/>
    <property type="molecule type" value="Genomic_DNA"/>
</dbReference>
<dbReference type="STRING" id="46731.A0A3M6UIL3"/>
<dbReference type="SUPFAM" id="SSF53383">
    <property type="entry name" value="PLP-dependent transferases"/>
    <property type="match status" value="1"/>
</dbReference>
<dbReference type="AlphaFoldDB" id="A0A3M6UIL3"/>
<dbReference type="Gene3D" id="3.90.1150.10">
    <property type="entry name" value="Aspartate Aminotransferase, domain 1"/>
    <property type="match status" value="1"/>
</dbReference>
<accession>A0A3M6UIL3</accession>
<proteinExistence type="predicted"/>
<gene>
    <name evidence="1" type="ORF">pdam_00014246</name>
</gene>
<dbReference type="GO" id="GO:0047536">
    <property type="term" value="F:2-aminoadipate transaminase activity"/>
    <property type="evidence" value="ECO:0007669"/>
    <property type="project" value="TreeGrafter"/>
</dbReference>
<protein>
    <submittedName>
        <fullName evidence="1">Uncharacterized protein</fullName>
    </submittedName>
</protein>
<comment type="caution">
    <text evidence="1">The sequence shown here is derived from an EMBL/GenBank/DDBJ whole genome shotgun (WGS) entry which is preliminary data.</text>
</comment>
<organism evidence="1 2">
    <name type="scientific">Pocillopora damicornis</name>
    <name type="common">Cauliflower coral</name>
    <name type="synonym">Millepora damicornis</name>
    <dbReference type="NCBI Taxonomy" id="46731"/>
    <lineage>
        <taxon>Eukaryota</taxon>
        <taxon>Metazoa</taxon>
        <taxon>Cnidaria</taxon>
        <taxon>Anthozoa</taxon>
        <taxon>Hexacorallia</taxon>
        <taxon>Scleractinia</taxon>
        <taxon>Astrocoeniina</taxon>
        <taxon>Pocilloporidae</taxon>
        <taxon>Pocillopora</taxon>
    </lineage>
</organism>
<evidence type="ECO:0000313" key="1">
    <source>
        <dbReference type="EMBL" id="RMX53374.1"/>
    </source>
</evidence>
<keyword evidence="2" id="KW-1185">Reference proteome</keyword>
<name>A0A3M6UIL3_POCDA</name>
<reference evidence="1 2" key="1">
    <citation type="journal article" date="2018" name="Sci. Rep.">
        <title>Comparative analysis of the Pocillopora damicornis genome highlights role of immune system in coral evolution.</title>
        <authorList>
            <person name="Cunning R."/>
            <person name="Bay R.A."/>
            <person name="Gillette P."/>
            <person name="Baker A.C."/>
            <person name="Traylor-Knowles N."/>
        </authorList>
    </citation>
    <scope>NUCLEOTIDE SEQUENCE [LARGE SCALE GENOMIC DNA]</scope>
    <source>
        <strain evidence="1">RSMAS</strain>
        <tissue evidence="1">Whole animal</tissue>
    </source>
</reference>
<dbReference type="Proteomes" id="UP000275408">
    <property type="component" value="Unassembled WGS sequence"/>
</dbReference>
<sequence>MVWRVLEVLYNALCNALDTDIPEGQISYQRPEGGYFVWVTFPPKVDCDKLSKVCMEKYLAESNYGPRSAASSGKFKNCMRFVFCFE</sequence>
<dbReference type="OrthoDB" id="7042322at2759"/>
<evidence type="ECO:0000313" key="2">
    <source>
        <dbReference type="Proteomes" id="UP000275408"/>
    </source>
</evidence>
<dbReference type="InterPro" id="IPR015422">
    <property type="entry name" value="PyrdxlP-dep_Trfase_small"/>
</dbReference>
<dbReference type="InterPro" id="IPR015424">
    <property type="entry name" value="PyrdxlP-dep_Trfase"/>
</dbReference>
<dbReference type="PANTHER" id="PTHR42858">
    <property type="entry name" value="AMINOTRANSFERASE"/>
    <property type="match status" value="1"/>
</dbReference>